<protein>
    <submittedName>
        <fullName evidence="2">Uncharacterized protein</fullName>
    </submittedName>
</protein>
<dbReference type="GeneID" id="9052861"/>
<keyword evidence="3" id="KW-1185">Reference proteome</keyword>
<organism evidence="3">
    <name type="scientific">Perkinsus marinus (strain ATCC 50983 / TXsc)</name>
    <dbReference type="NCBI Taxonomy" id="423536"/>
    <lineage>
        <taxon>Eukaryota</taxon>
        <taxon>Sar</taxon>
        <taxon>Alveolata</taxon>
        <taxon>Perkinsozoa</taxon>
        <taxon>Perkinsea</taxon>
        <taxon>Perkinsida</taxon>
        <taxon>Perkinsidae</taxon>
        <taxon>Perkinsus</taxon>
    </lineage>
</organism>
<dbReference type="Proteomes" id="UP000007800">
    <property type="component" value="Unassembled WGS sequence"/>
</dbReference>
<sequence length="176" mass="19730">MPHDGEPLGRRRHCRSAQARKRRNAGRRERHLRKLEARDVVAQDKYTAAMDPFKLLQFYERMAGNFRKNQQDKCLDELSDGSSKPSACRWFPCDFPQETSTALELAPLRTRLASAIHEVLAQPGITDRLAQWIELPREEQSAESTTLKLLSQAISTSASKLANGPPSCTLAGNKGT</sequence>
<feature type="region of interest" description="Disordered" evidence="1">
    <location>
        <begin position="1"/>
        <end position="29"/>
    </location>
</feature>
<dbReference type="RefSeq" id="XP_002785060.1">
    <property type="nucleotide sequence ID" value="XM_002785014.1"/>
</dbReference>
<evidence type="ECO:0000313" key="3">
    <source>
        <dbReference type="Proteomes" id="UP000007800"/>
    </source>
</evidence>
<accession>C5KF55</accession>
<proteinExistence type="predicted"/>
<dbReference type="EMBL" id="GG672691">
    <property type="protein sequence ID" value="EER16856.1"/>
    <property type="molecule type" value="Genomic_DNA"/>
</dbReference>
<dbReference type="AlphaFoldDB" id="C5KF55"/>
<evidence type="ECO:0000313" key="2">
    <source>
        <dbReference type="EMBL" id="EER16856.1"/>
    </source>
</evidence>
<dbReference type="InParanoid" id="C5KF55"/>
<evidence type="ECO:0000256" key="1">
    <source>
        <dbReference type="SAM" id="MobiDB-lite"/>
    </source>
</evidence>
<reference evidence="2 3" key="1">
    <citation type="submission" date="2008-07" db="EMBL/GenBank/DDBJ databases">
        <authorList>
            <person name="El-Sayed N."/>
            <person name="Caler E."/>
            <person name="Inman J."/>
            <person name="Amedeo P."/>
            <person name="Hass B."/>
            <person name="Wortman J."/>
        </authorList>
    </citation>
    <scope>NUCLEOTIDE SEQUENCE [LARGE SCALE GENOMIC DNA]</scope>
    <source>
        <strain evidence="3">ATCC 50983 / TXsc</strain>
    </source>
</reference>
<gene>
    <name evidence="2" type="ORF">Pmar_PMAR004708</name>
</gene>
<name>C5KF55_PERM5</name>
<feature type="compositionally biased region" description="Basic residues" evidence="1">
    <location>
        <begin position="10"/>
        <end position="29"/>
    </location>
</feature>